<name>A0ABV3CDI8_9ACTN</name>
<accession>A0ABV3CDI8</accession>
<dbReference type="RefSeq" id="WP_358477637.1">
    <property type="nucleotide sequence ID" value="NZ_JBEZAE010000012.1"/>
</dbReference>
<dbReference type="Proteomes" id="UP001551329">
    <property type="component" value="Unassembled WGS sequence"/>
</dbReference>
<comment type="caution">
    <text evidence="1">The sequence shown here is derived from an EMBL/GenBank/DDBJ whole genome shotgun (WGS) entry which is preliminary data.</text>
</comment>
<gene>
    <name evidence="1" type="ORF">AB0A88_19640</name>
</gene>
<dbReference type="EMBL" id="JBEZAE010000012">
    <property type="protein sequence ID" value="MEU7072335.1"/>
    <property type="molecule type" value="Genomic_DNA"/>
</dbReference>
<proteinExistence type="predicted"/>
<sequence>MTAAPLAAFAADPAAPSDARALAARSLAKLDGHRAPGLRLLAALANDPRAEKRHRASAATSLTVLDLSRVRR</sequence>
<evidence type="ECO:0000313" key="2">
    <source>
        <dbReference type="Proteomes" id="UP001551329"/>
    </source>
</evidence>
<organism evidence="1 2">
    <name type="scientific">Streptomyces narbonensis</name>
    <dbReference type="NCBI Taxonomy" id="67333"/>
    <lineage>
        <taxon>Bacteria</taxon>
        <taxon>Bacillati</taxon>
        <taxon>Actinomycetota</taxon>
        <taxon>Actinomycetes</taxon>
        <taxon>Kitasatosporales</taxon>
        <taxon>Streptomycetaceae</taxon>
        <taxon>Streptomyces</taxon>
    </lineage>
</organism>
<protein>
    <submittedName>
        <fullName evidence="1">Uncharacterized protein</fullName>
    </submittedName>
</protein>
<keyword evidence="2" id="KW-1185">Reference proteome</keyword>
<evidence type="ECO:0000313" key="1">
    <source>
        <dbReference type="EMBL" id="MEU7072335.1"/>
    </source>
</evidence>
<reference evidence="1 2" key="1">
    <citation type="submission" date="2024-06" db="EMBL/GenBank/DDBJ databases">
        <title>The Natural Products Discovery Center: Release of the First 8490 Sequenced Strains for Exploring Actinobacteria Biosynthetic Diversity.</title>
        <authorList>
            <person name="Kalkreuter E."/>
            <person name="Kautsar S.A."/>
            <person name="Yang D."/>
            <person name="Bader C.D."/>
            <person name="Teijaro C.N."/>
            <person name="Fluegel L."/>
            <person name="Davis C.M."/>
            <person name="Simpson J.R."/>
            <person name="Lauterbach L."/>
            <person name="Steele A.D."/>
            <person name="Gui C."/>
            <person name="Meng S."/>
            <person name="Li G."/>
            <person name="Viehrig K."/>
            <person name="Ye F."/>
            <person name="Su P."/>
            <person name="Kiefer A.F."/>
            <person name="Nichols A."/>
            <person name="Cepeda A.J."/>
            <person name="Yan W."/>
            <person name="Fan B."/>
            <person name="Jiang Y."/>
            <person name="Adhikari A."/>
            <person name="Zheng C.-J."/>
            <person name="Schuster L."/>
            <person name="Cowan T.M."/>
            <person name="Smanski M.J."/>
            <person name="Chevrette M.G."/>
            <person name="De Carvalho L.P.S."/>
            <person name="Shen B."/>
        </authorList>
    </citation>
    <scope>NUCLEOTIDE SEQUENCE [LARGE SCALE GENOMIC DNA]</scope>
    <source>
        <strain evidence="1 2">NPDC045974</strain>
    </source>
</reference>